<reference evidence="2 3" key="1">
    <citation type="submission" date="2022-06" db="EMBL/GenBank/DDBJ databases">
        <title>Actinoplanes abujensis sp. nov., isolated from Nigerian arid soil.</title>
        <authorList>
            <person name="Ding P."/>
        </authorList>
    </citation>
    <scope>NUCLEOTIDE SEQUENCE [LARGE SCALE GENOMIC DNA]</scope>
    <source>
        <strain evidence="3">TRM88002</strain>
    </source>
</reference>
<dbReference type="RefSeq" id="WP_251804266.1">
    <property type="nucleotide sequence ID" value="NZ_JAMQOL010000078.1"/>
</dbReference>
<gene>
    <name evidence="2" type="ORF">LXN57_43995</name>
</gene>
<accession>A0ABT0YEP2</accession>
<dbReference type="InterPro" id="IPR011008">
    <property type="entry name" value="Dimeric_a/b-barrel"/>
</dbReference>
<proteinExistence type="predicted"/>
<dbReference type="GO" id="GO:0004497">
    <property type="term" value="F:monooxygenase activity"/>
    <property type="evidence" value="ECO:0007669"/>
    <property type="project" value="UniProtKB-KW"/>
</dbReference>
<feature type="domain" description="ABM" evidence="1">
    <location>
        <begin position="9"/>
        <end position="68"/>
    </location>
</feature>
<keyword evidence="3" id="KW-1185">Reference proteome</keyword>
<organism evidence="2 3">
    <name type="scientific">Paractinoplanes hotanensis</name>
    <dbReference type="NCBI Taxonomy" id="2906497"/>
    <lineage>
        <taxon>Bacteria</taxon>
        <taxon>Bacillati</taxon>
        <taxon>Actinomycetota</taxon>
        <taxon>Actinomycetes</taxon>
        <taxon>Micromonosporales</taxon>
        <taxon>Micromonosporaceae</taxon>
        <taxon>Paractinoplanes</taxon>
    </lineage>
</organism>
<name>A0ABT0YEP2_9ACTN</name>
<keyword evidence="2" id="KW-0560">Oxidoreductase</keyword>
<dbReference type="Proteomes" id="UP001523216">
    <property type="component" value="Unassembled WGS sequence"/>
</dbReference>
<dbReference type="SUPFAM" id="SSF54909">
    <property type="entry name" value="Dimeric alpha+beta barrel"/>
    <property type="match status" value="1"/>
</dbReference>
<sequence>MIARTWRGWTKASEADDYQRHYATVVATELRGIEGFRGARLLRHQAGDDVRFTSITFFADIDAIRSFAGDDYGFAVVAEEARTVLTRWDERVTHDEVAVFVT</sequence>
<dbReference type="EMBL" id="JAMQOL010000078">
    <property type="protein sequence ID" value="MCM4084517.1"/>
    <property type="molecule type" value="Genomic_DNA"/>
</dbReference>
<dbReference type="Pfam" id="PF03992">
    <property type="entry name" value="ABM"/>
    <property type="match status" value="1"/>
</dbReference>
<evidence type="ECO:0000313" key="2">
    <source>
        <dbReference type="EMBL" id="MCM4084517.1"/>
    </source>
</evidence>
<evidence type="ECO:0000259" key="1">
    <source>
        <dbReference type="Pfam" id="PF03992"/>
    </source>
</evidence>
<comment type="caution">
    <text evidence="2">The sequence shown here is derived from an EMBL/GenBank/DDBJ whole genome shotgun (WGS) entry which is preliminary data.</text>
</comment>
<dbReference type="InterPro" id="IPR007138">
    <property type="entry name" value="ABM_dom"/>
</dbReference>
<evidence type="ECO:0000313" key="3">
    <source>
        <dbReference type="Proteomes" id="UP001523216"/>
    </source>
</evidence>
<protein>
    <submittedName>
        <fullName evidence="2">Antibiotic biosynthesis monooxygenase</fullName>
    </submittedName>
</protein>
<keyword evidence="2" id="KW-0503">Monooxygenase</keyword>